<organism evidence="2 3">
    <name type="scientific">Amycolatopsis deserti</name>
    <dbReference type="NCBI Taxonomy" id="185696"/>
    <lineage>
        <taxon>Bacteria</taxon>
        <taxon>Bacillati</taxon>
        <taxon>Actinomycetota</taxon>
        <taxon>Actinomycetes</taxon>
        <taxon>Pseudonocardiales</taxon>
        <taxon>Pseudonocardiaceae</taxon>
        <taxon>Amycolatopsis</taxon>
    </lineage>
</organism>
<dbReference type="SUPFAM" id="SSF54909">
    <property type="entry name" value="Dimeric alpha+beta barrel"/>
    <property type="match status" value="1"/>
</dbReference>
<feature type="domain" description="ABM" evidence="1">
    <location>
        <begin position="6"/>
        <end position="98"/>
    </location>
</feature>
<protein>
    <submittedName>
        <fullName evidence="2">Monooxygenase</fullName>
    </submittedName>
</protein>
<dbReference type="InterPro" id="IPR011008">
    <property type="entry name" value="Dimeric_a/b-barrel"/>
</dbReference>
<dbReference type="RefSeq" id="WP_191247561.1">
    <property type="nucleotide sequence ID" value="NZ_BNAU01000007.1"/>
</dbReference>
<proteinExistence type="predicted"/>
<keyword evidence="2" id="KW-0560">Oxidoreductase</keyword>
<dbReference type="Pfam" id="PF03992">
    <property type="entry name" value="ABM"/>
    <property type="match status" value="1"/>
</dbReference>
<evidence type="ECO:0000313" key="2">
    <source>
        <dbReference type="EMBL" id="GHF14501.1"/>
    </source>
</evidence>
<keyword evidence="3" id="KW-1185">Reference proteome</keyword>
<dbReference type="PROSITE" id="PS51725">
    <property type="entry name" value="ABM"/>
    <property type="match status" value="1"/>
</dbReference>
<dbReference type="InterPro" id="IPR007138">
    <property type="entry name" value="ABM_dom"/>
</dbReference>
<reference evidence="3" key="1">
    <citation type="journal article" date="2019" name="Int. J. Syst. Evol. Microbiol.">
        <title>The Global Catalogue of Microorganisms (GCM) 10K type strain sequencing project: providing services to taxonomists for standard genome sequencing and annotation.</title>
        <authorList>
            <consortium name="The Broad Institute Genomics Platform"/>
            <consortium name="The Broad Institute Genome Sequencing Center for Infectious Disease"/>
            <person name="Wu L."/>
            <person name="Ma J."/>
        </authorList>
    </citation>
    <scope>NUCLEOTIDE SEQUENCE [LARGE SCALE GENOMIC DNA]</scope>
    <source>
        <strain evidence="3">CGMCC 4.7677</strain>
    </source>
</reference>
<dbReference type="EMBL" id="BNAU01000007">
    <property type="protein sequence ID" value="GHF14501.1"/>
    <property type="molecule type" value="Genomic_DNA"/>
</dbReference>
<name>A0ABQ3JD16_9PSEU</name>
<evidence type="ECO:0000259" key="1">
    <source>
        <dbReference type="PROSITE" id="PS51725"/>
    </source>
</evidence>
<comment type="caution">
    <text evidence="2">The sequence shown here is derived from an EMBL/GenBank/DDBJ whole genome shotgun (WGS) entry which is preliminary data.</text>
</comment>
<dbReference type="Proteomes" id="UP000605897">
    <property type="component" value="Unassembled WGS sequence"/>
</dbReference>
<dbReference type="GO" id="GO:0004497">
    <property type="term" value="F:monooxygenase activity"/>
    <property type="evidence" value="ECO:0007669"/>
    <property type="project" value="UniProtKB-KW"/>
</dbReference>
<sequence>MVENGVTFINVIELPADEVDAFVEQWRERAKLMRDAPGFRDSRLHRAKLPDARFQLVNVAHWDSAEAWRSATTNPAFQAAVGGVPGSVVPNPALYEVVVEYERP</sequence>
<accession>A0ABQ3JD16</accession>
<keyword evidence="2" id="KW-0503">Monooxygenase</keyword>
<dbReference type="Gene3D" id="3.30.70.100">
    <property type="match status" value="1"/>
</dbReference>
<gene>
    <name evidence="2" type="ORF">GCM10017786_55260</name>
</gene>
<evidence type="ECO:0000313" key="3">
    <source>
        <dbReference type="Proteomes" id="UP000605897"/>
    </source>
</evidence>